<dbReference type="SMART" id="SM01252">
    <property type="entry name" value="KilA-N"/>
    <property type="match status" value="1"/>
</dbReference>
<feature type="region of interest" description="Disordered" evidence="6">
    <location>
        <begin position="848"/>
        <end position="886"/>
    </location>
</feature>
<dbReference type="InterPro" id="IPR002110">
    <property type="entry name" value="Ankyrin_rpt"/>
</dbReference>
<dbReference type="GO" id="GO:0033309">
    <property type="term" value="C:SBF transcription complex"/>
    <property type="evidence" value="ECO:0007669"/>
    <property type="project" value="TreeGrafter"/>
</dbReference>
<sequence length="932" mass="106283">MSTNPNQIYSATYSNVPVFEFVTKEGPIMRRKSDSWINATHILKIAKFPKAKRTRILEKDVQTGIHEKVQGGYGKYQGTYVPLDLGAEIAKSFGIFEELRPIFEFQYVEGKSATPPPAPKHSHASASNVSRRQYLQQQKQQRLEQSFEEDEQTSKRMKPSASEGTEVPKKRGRPKRVALTGRGKPDLRQSQTTPIDSKGPSMGTFGARQESSFGSFSQMQLPPLMRQDTEKDAIQFMANNLNLKNEDLEPEASDDDDDKVDVNNEGRNRKKRSADYALKDTDEDELMTGRELFGSRDSMAASRDSFDKIVQMHSRNSKNMNMHNIPKMLSLNGSISGDTYGLAPFHHQNQYSAQVNSSHIRGDQESVDYFNTLLNFFLEDDSSDADGEHKDRNSTLDLPERILNPPQPLSKINISQPIDNEGNTIFHWACSMANVAMVEFLLSIFSNFIDSEAKNYHGETPLMFMTKFNNSYQLNNFPTILDLLFDSVLSVDNYGRTVLHHIALACKTSKRDLPSTTAEQDTQKERFAKYYMEVLFSKIVEFPEFQLSQGNQNGNSNDKKELISKFLNHQDNEGNTAFHIAAYNMSKKLVKTFIKYHMYLNLKLRNLVNCSVEDYLASHNYVLRLDNGSENLVPTQEDARLSEFAVETTQSFEAQLHKSKLANNLQNSTANLVTQKLTELAYVVDKELSEKDEKLLALFRFSKLIAFEKFNSQKSILDIFNLGYLVEDVEKDFETTEEDIQSKSDSLVIDGSRDVIIQDEINRLQNDMMFQYLATKEEFSDAFKNYVNIREKVIASTLTKYEKESVVKEESTNKEKLQYAIDLQKAIIQRKEITSLLYNEEIKAPVAVQNPEEFKENRDSKRESPSDTTEEKDDAETQNHEDTTSTIATFPHDDKLYKYCKLISLSCGMTFAEVESSIDLIEQSLSRGTSNV</sequence>
<dbReference type="FunFam" id="3.10.260.10:FF:000004">
    <property type="entry name" value="Transcription factor MBP1"/>
    <property type="match status" value="1"/>
</dbReference>
<gene>
    <name evidence="8" type="ORF">A9F13_04g02728</name>
</gene>
<dbReference type="GO" id="GO:0030907">
    <property type="term" value="C:MBF transcription complex"/>
    <property type="evidence" value="ECO:0007669"/>
    <property type="project" value="TreeGrafter"/>
</dbReference>
<comment type="caution">
    <text evidence="8">The sequence shown here is derived from an EMBL/GenBank/DDBJ whole genome shotgun (WGS) entry which is preliminary data.</text>
</comment>
<dbReference type="SMART" id="SM00248">
    <property type="entry name" value="ANK"/>
    <property type="match status" value="3"/>
</dbReference>
<evidence type="ECO:0000313" key="8">
    <source>
        <dbReference type="EMBL" id="OVF09770.1"/>
    </source>
</evidence>
<dbReference type="KEGG" id="clus:A9F13_04g02728"/>
<feature type="compositionally biased region" description="Basic and acidic residues" evidence="6">
    <location>
        <begin position="260"/>
        <end position="273"/>
    </location>
</feature>
<evidence type="ECO:0000259" key="7">
    <source>
        <dbReference type="PROSITE" id="PS51299"/>
    </source>
</evidence>
<feature type="compositionally biased region" description="Basic and acidic residues" evidence="6">
    <location>
        <begin position="386"/>
        <end position="400"/>
    </location>
</feature>
<dbReference type="Gene3D" id="1.25.40.20">
    <property type="entry name" value="Ankyrin repeat-containing domain"/>
    <property type="match status" value="1"/>
</dbReference>
<dbReference type="Proteomes" id="UP000195602">
    <property type="component" value="Unassembled WGS sequence"/>
</dbReference>
<protein>
    <recommendedName>
        <fullName evidence="5">Transcription factor MBP1</fullName>
    </recommendedName>
</protein>
<dbReference type="AlphaFoldDB" id="A0AA91T361"/>
<evidence type="ECO:0000256" key="5">
    <source>
        <dbReference type="ARBA" id="ARBA00073969"/>
    </source>
</evidence>
<proteinExistence type="predicted"/>
<name>A0AA91T361_CLALS</name>
<keyword evidence="3" id="KW-0238">DNA-binding</keyword>
<dbReference type="EMBL" id="LYUB02000004">
    <property type="protein sequence ID" value="OVF09770.1"/>
    <property type="molecule type" value="Genomic_DNA"/>
</dbReference>
<feature type="region of interest" description="Disordered" evidence="6">
    <location>
        <begin position="111"/>
        <end position="213"/>
    </location>
</feature>
<dbReference type="SUPFAM" id="SSF54616">
    <property type="entry name" value="DNA-binding domain of Mlu1-box binding protein MBP1"/>
    <property type="match status" value="1"/>
</dbReference>
<accession>A0AA91T361</accession>
<dbReference type="Gene3D" id="3.10.260.10">
    <property type="entry name" value="Transcription regulator HTH, APSES-type DNA-binding domain"/>
    <property type="match status" value="1"/>
</dbReference>
<evidence type="ECO:0000256" key="3">
    <source>
        <dbReference type="ARBA" id="ARBA00023125"/>
    </source>
</evidence>
<evidence type="ECO:0000256" key="4">
    <source>
        <dbReference type="ARBA" id="ARBA00054211"/>
    </source>
</evidence>
<dbReference type="GO" id="GO:0003677">
    <property type="term" value="F:DNA binding"/>
    <property type="evidence" value="ECO:0007669"/>
    <property type="project" value="UniProtKB-KW"/>
</dbReference>
<evidence type="ECO:0000256" key="2">
    <source>
        <dbReference type="ARBA" id="ARBA00023043"/>
    </source>
</evidence>
<dbReference type="InterPro" id="IPR003163">
    <property type="entry name" value="Tscrpt_reg_HTH_APSES-type"/>
</dbReference>
<dbReference type="PANTHER" id="PTHR43828:SF15">
    <property type="entry name" value="TRANSCRIPTION FACTOR MBP1"/>
    <property type="match status" value="1"/>
</dbReference>
<organism evidence="8 9">
    <name type="scientific">Clavispora lusitaniae</name>
    <name type="common">Candida lusitaniae</name>
    <dbReference type="NCBI Taxonomy" id="36911"/>
    <lineage>
        <taxon>Eukaryota</taxon>
        <taxon>Fungi</taxon>
        <taxon>Dikarya</taxon>
        <taxon>Ascomycota</taxon>
        <taxon>Saccharomycotina</taxon>
        <taxon>Pichiomycetes</taxon>
        <taxon>Metschnikowiaceae</taxon>
        <taxon>Clavispora</taxon>
    </lineage>
</organism>
<dbReference type="PANTHER" id="PTHR43828">
    <property type="entry name" value="ASPARAGINASE"/>
    <property type="match status" value="1"/>
</dbReference>
<keyword evidence="1" id="KW-0677">Repeat</keyword>
<dbReference type="InterPro" id="IPR051642">
    <property type="entry name" value="SWI6-like"/>
</dbReference>
<dbReference type="GO" id="GO:0001228">
    <property type="term" value="F:DNA-binding transcription activator activity, RNA polymerase II-specific"/>
    <property type="evidence" value="ECO:0007669"/>
    <property type="project" value="UniProtKB-ARBA"/>
</dbReference>
<dbReference type="PROSITE" id="PS51299">
    <property type="entry name" value="HTH_APSES"/>
    <property type="match status" value="1"/>
</dbReference>
<dbReference type="InterPro" id="IPR018004">
    <property type="entry name" value="KilA/APSES_HTH"/>
</dbReference>
<dbReference type="Pfam" id="PF04383">
    <property type="entry name" value="KilA-N"/>
    <property type="match status" value="1"/>
</dbReference>
<keyword evidence="2" id="KW-0040">ANK repeat</keyword>
<feature type="region of interest" description="Disordered" evidence="6">
    <location>
        <begin position="244"/>
        <end position="273"/>
    </location>
</feature>
<feature type="compositionally biased region" description="Low complexity" evidence="6">
    <location>
        <begin position="124"/>
        <end position="144"/>
    </location>
</feature>
<feature type="compositionally biased region" description="Acidic residues" evidence="6">
    <location>
        <begin position="248"/>
        <end position="259"/>
    </location>
</feature>
<evidence type="ECO:0000256" key="6">
    <source>
        <dbReference type="SAM" id="MobiDB-lite"/>
    </source>
</evidence>
<feature type="compositionally biased region" description="Basic and acidic residues" evidence="6">
    <location>
        <begin position="852"/>
        <end position="865"/>
    </location>
</feature>
<dbReference type="InterPro" id="IPR036770">
    <property type="entry name" value="Ankyrin_rpt-contain_sf"/>
</dbReference>
<evidence type="ECO:0000313" key="9">
    <source>
        <dbReference type="Proteomes" id="UP000195602"/>
    </source>
</evidence>
<dbReference type="InterPro" id="IPR036887">
    <property type="entry name" value="HTH_APSES_sf"/>
</dbReference>
<reference evidence="8 9" key="1">
    <citation type="submission" date="2017-04" db="EMBL/GenBank/DDBJ databases">
        <title>Draft genome of the yeast Clavispora lusitaniae type strain CBS 6936.</title>
        <authorList>
            <person name="Durrens P."/>
            <person name="Klopp C."/>
            <person name="Biteau N."/>
            <person name="Fitton-Ouhabi V."/>
            <person name="Dementhon K."/>
            <person name="Accoceberry I."/>
            <person name="Sherman D.J."/>
            <person name="Noel T."/>
        </authorList>
    </citation>
    <scope>NUCLEOTIDE SEQUENCE [LARGE SCALE GENOMIC DNA]</scope>
    <source>
        <strain evidence="8 9">CBS 6936</strain>
    </source>
</reference>
<dbReference type="SUPFAM" id="SSF48403">
    <property type="entry name" value="Ankyrin repeat"/>
    <property type="match status" value="1"/>
</dbReference>
<dbReference type="Pfam" id="PF13606">
    <property type="entry name" value="Ank_3"/>
    <property type="match status" value="1"/>
</dbReference>
<feature type="domain" description="HTH APSES-type" evidence="7">
    <location>
        <begin position="8"/>
        <end position="115"/>
    </location>
</feature>
<feature type="region of interest" description="Disordered" evidence="6">
    <location>
        <begin position="384"/>
        <end position="410"/>
    </location>
</feature>
<evidence type="ECO:0000256" key="1">
    <source>
        <dbReference type="ARBA" id="ARBA00022737"/>
    </source>
</evidence>
<comment type="function">
    <text evidence="4">Binds to MCB elements (Mlu I cell cycle box) found in the promoter of most DNA synthesis genes. Transcriptional activation by MBF has an important role in the transition from G1 to S phase. It may have a dual role in that it behaves as an activator of transcription at the G1-S boundary and as a repressor during other stages of the cell cycle.</text>
</comment>